<dbReference type="CDD" id="cd20009">
    <property type="entry name" value="PBP1_RafR-like"/>
    <property type="match status" value="1"/>
</dbReference>
<keyword evidence="2" id="KW-0238">DNA-binding</keyword>
<dbReference type="Gene3D" id="3.40.50.2300">
    <property type="match status" value="2"/>
</dbReference>
<dbReference type="EMBL" id="FOVR01000013">
    <property type="protein sequence ID" value="SFO82356.1"/>
    <property type="molecule type" value="Genomic_DNA"/>
</dbReference>
<feature type="domain" description="HTH lacI-type" evidence="4">
    <location>
        <begin position="8"/>
        <end position="62"/>
    </location>
</feature>
<evidence type="ECO:0000313" key="5">
    <source>
        <dbReference type="EMBL" id="SFO82356.1"/>
    </source>
</evidence>
<name>A0A1I5KCN3_9HYPH</name>
<dbReference type="GO" id="GO:0000976">
    <property type="term" value="F:transcription cis-regulatory region binding"/>
    <property type="evidence" value="ECO:0007669"/>
    <property type="project" value="TreeGrafter"/>
</dbReference>
<organism evidence="5 6">
    <name type="scientific">Cohaesibacter marisflavi</name>
    <dbReference type="NCBI Taxonomy" id="655353"/>
    <lineage>
        <taxon>Bacteria</taxon>
        <taxon>Pseudomonadati</taxon>
        <taxon>Pseudomonadota</taxon>
        <taxon>Alphaproteobacteria</taxon>
        <taxon>Hyphomicrobiales</taxon>
        <taxon>Cohaesibacteraceae</taxon>
    </lineage>
</organism>
<keyword evidence="3" id="KW-0804">Transcription</keyword>
<dbReference type="GO" id="GO:0003700">
    <property type="term" value="F:DNA-binding transcription factor activity"/>
    <property type="evidence" value="ECO:0007669"/>
    <property type="project" value="TreeGrafter"/>
</dbReference>
<dbReference type="PANTHER" id="PTHR30146:SF109">
    <property type="entry name" value="HTH-TYPE TRANSCRIPTIONAL REGULATOR GALS"/>
    <property type="match status" value="1"/>
</dbReference>
<gene>
    <name evidence="5" type="ORF">SAMN04488056_113121</name>
</gene>
<dbReference type="InterPro" id="IPR000843">
    <property type="entry name" value="HTH_LacI"/>
</dbReference>
<evidence type="ECO:0000256" key="1">
    <source>
        <dbReference type="ARBA" id="ARBA00023015"/>
    </source>
</evidence>
<dbReference type="InterPro" id="IPR010982">
    <property type="entry name" value="Lambda_DNA-bd_dom_sf"/>
</dbReference>
<dbReference type="OrthoDB" id="7325754at2"/>
<evidence type="ECO:0000256" key="3">
    <source>
        <dbReference type="ARBA" id="ARBA00023163"/>
    </source>
</evidence>
<proteinExistence type="predicted"/>
<dbReference type="Gene3D" id="1.10.260.40">
    <property type="entry name" value="lambda repressor-like DNA-binding domains"/>
    <property type="match status" value="1"/>
</dbReference>
<keyword evidence="6" id="KW-1185">Reference proteome</keyword>
<keyword evidence="1" id="KW-0805">Transcription regulation</keyword>
<evidence type="ECO:0000259" key="4">
    <source>
        <dbReference type="PROSITE" id="PS50932"/>
    </source>
</evidence>
<sequence>MQQGSTKPTQKTIAQIMGLAVTTVSRALKGDPKIAEATRQQVAKVAEEIGYVPDRAAQRLRTGKTRVIGLMLSPHDEIFGFGNSMIEGLTRSLEGSGYHLIITPTFSGGDDIAPIKYVVRNGLADGLVLTRTRNFDERVRYLLEKKFPFVSHGRTDFSQKHSFIDFNNEDFAFQAANRLADLGCNRLSMILPQEGFTFHQHLRYGFMRAVRQAGLDYVIPDTVTLDSNLEAIRSWAVELLSDRKEGDVFGFICPGETSYLALNAGLRNIGLKRGVDYQAVVKTNSAILEQISPTLDRVYEDIENAGLLMGKTLLSILDGSSEGVSQIVQEPIFSFQNV</sequence>
<dbReference type="SMART" id="SM00354">
    <property type="entry name" value="HTH_LACI"/>
    <property type="match status" value="1"/>
</dbReference>
<dbReference type="Proteomes" id="UP000199236">
    <property type="component" value="Unassembled WGS sequence"/>
</dbReference>
<accession>A0A1I5KCN3</accession>
<dbReference type="InterPro" id="IPR028082">
    <property type="entry name" value="Peripla_BP_I"/>
</dbReference>
<protein>
    <submittedName>
        <fullName evidence="5">Transcriptional regulator, LacI family</fullName>
    </submittedName>
</protein>
<dbReference type="Pfam" id="PF00356">
    <property type="entry name" value="LacI"/>
    <property type="match status" value="1"/>
</dbReference>
<dbReference type="SUPFAM" id="SSF47413">
    <property type="entry name" value="lambda repressor-like DNA-binding domains"/>
    <property type="match status" value="1"/>
</dbReference>
<dbReference type="RefSeq" id="WP_090074976.1">
    <property type="nucleotide sequence ID" value="NZ_FOVR01000013.1"/>
</dbReference>
<evidence type="ECO:0000313" key="6">
    <source>
        <dbReference type="Proteomes" id="UP000199236"/>
    </source>
</evidence>
<evidence type="ECO:0000256" key="2">
    <source>
        <dbReference type="ARBA" id="ARBA00023125"/>
    </source>
</evidence>
<dbReference type="PANTHER" id="PTHR30146">
    <property type="entry name" value="LACI-RELATED TRANSCRIPTIONAL REPRESSOR"/>
    <property type="match status" value="1"/>
</dbReference>
<dbReference type="STRING" id="655353.SAMN04488056_113121"/>
<dbReference type="AlphaFoldDB" id="A0A1I5KCN3"/>
<dbReference type="CDD" id="cd01392">
    <property type="entry name" value="HTH_LacI"/>
    <property type="match status" value="1"/>
</dbReference>
<dbReference type="SUPFAM" id="SSF53822">
    <property type="entry name" value="Periplasmic binding protein-like I"/>
    <property type="match status" value="1"/>
</dbReference>
<reference evidence="5 6" key="1">
    <citation type="submission" date="2016-10" db="EMBL/GenBank/DDBJ databases">
        <authorList>
            <person name="de Groot N.N."/>
        </authorList>
    </citation>
    <scope>NUCLEOTIDE SEQUENCE [LARGE SCALE GENOMIC DNA]</scope>
    <source>
        <strain evidence="5 6">CGMCC 1.9157</strain>
    </source>
</reference>
<dbReference type="PROSITE" id="PS50932">
    <property type="entry name" value="HTH_LACI_2"/>
    <property type="match status" value="1"/>
</dbReference>